<accession>A0ACB9PU38</accession>
<dbReference type="Proteomes" id="UP000828941">
    <property type="component" value="Chromosome 3"/>
</dbReference>
<proteinExistence type="predicted"/>
<keyword evidence="2" id="KW-1185">Reference proteome</keyword>
<protein>
    <submittedName>
        <fullName evidence="1">Uncharacterized protein</fullName>
    </submittedName>
</protein>
<name>A0ACB9PU38_BAUVA</name>
<dbReference type="EMBL" id="CM039428">
    <property type="protein sequence ID" value="KAI4352270.1"/>
    <property type="molecule type" value="Genomic_DNA"/>
</dbReference>
<sequence>MGVHDFCANGTWNLKLVHSRILGTGVKVAAAYQWLLCSDNSGPGNINWRKFWKILALEKVKLPGGSCFTMSPRATNIHAELDAVRVGLLVAWESGCRKVKVNADCMDLIHLLKGGKVGYHKHGALLCDILCMLSYRESNFCVDKLAKFAAREELNLIIMEDLPFGFIKLLLTEVSAVSFLRS</sequence>
<evidence type="ECO:0000313" key="1">
    <source>
        <dbReference type="EMBL" id="KAI4352270.1"/>
    </source>
</evidence>
<reference evidence="1 2" key="1">
    <citation type="journal article" date="2022" name="DNA Res.">
        <title>Chromosomal-level genome assembly of the orchid tree Bauhinia variegata (Leguminosae; Cercidoideae) supports the allotetraploid origin hypothesis of Bauhinia.</title>
        <authorList>
            <person name="Zhong Y."/>
            <person name="Chen Y."/>
            <person name="Zheng D."/>
            <person name="Pang J."/>
            <person name="Liu Y."/>
            <person name="Luo S."/>
            <person name="Meng S."/>
            <person name="Qian L."/>
            <person name="Wei D."/>
            <person name="Dai S."/>
            <person name="Zhou R."/>
        </authorList>
    </citation>
    <scope>NUCLEOTIDE SEQUENCE [LARGE SCALE GENOMIC DNA]</scope>
    <source>
        <strain evidence="1">BV-YZ2020</strain>
    </source>
</reference>
<evidence type="ECO:0000313" key="2">
    <source>
        <dbReference type="Proteomes" id="UP000828941"/>
    </source>
</evidence>
<gene>
    <name evidence="1" type="ORF">L6164_006539</name>
</gene>
<organism evidence="1 2">
    <name type="scientific">Bauhinia variegata</name>
    <name type="common">Purple orchid tree</name>
    <name type="synonym">Phanera variegata</name>
    <dbReference type="NCBI Taxonomy" id="167791"/>
    <lineage>
        <taxon>Eukaryota</taxon>
        <taxon>Viridiplantae</taxon>
        <taxon>Streptophyta</taxon>
        <taxon>Embryophyta</taxon>
        <taxon>Tracheophyta</taxon>
        <taxon>Spermatophyta</taxon>
        <taxon>Magnoliopsida</taxon>
        <taxon>eudicotyledons</taxon>
        <taxon>Gunneridae</taxon>
        <taxon>Pentapetalae</taxon>
        <taxon>rosids</taxon>
        <taxon>fabids</taxon>
        <taxon>Fabales</taxon>
        <taxon>Fabaceae</taxon>
        <taxon>Cercidoideae</taxon>
        <taxon>Cercideae</taxon>
        <taxon>Bauhiniinae</taxon>
        <taxon>Bauhinia</taxon>
    </lineage>
</organism>
<comment type="caution">
    <text evidence="1">The sequence shown here is derived from an EMBL/GenBank/DDBJ whole genome shotgun (WGS) entry which is preliminary data.</text>
</comment>